<dbReference type="RefSeq" id="WP_398654141.1">
    <property type="nucleotide sequence ID" value="NZ_JBITDC010000001.1"/>
</dbReference>
<sequence length="75" mass="7422">MAQDAALQVRGGGVEQVGVTVASAGQDETARGEGRLPEQHRPDVTEAGDARSNSAAAAACGSDMGNVAKAAKRSG</sequence>
<evidence type="ECO:0000256" key="1">
    <source>
        <dbReference type="SAM" id="MobiDB-lite"/>
    </source>
</evidence>
<organism evidence="2 3">
    <name type="scientific">Streptomyces cellulosae</name>
    <dbReference type="NCBI Taxonomy" id="1968"/>
    <lineage>
        <taxon>Bacteria</taxon>
        <taxon>Bacillati</taxon>
        <taxon>Actinomycetota</taxon>
        <taxon>Actinomycetes</taxon>
        <taxon>Kitasatosporales</taxon>
        <taxon>Streptomycetaceae</taxon>
        <taxon>Streptomyces</taxon>
    </lineage>
</organism>
<gene>
    <name evidence="2" type="ORF">ACIA8P_00135</name>
</gene>
<dbReference type="EMBL" id="JBITDC010000001">
    <property type="protein sequence ID" value="MFI5673071.1"/>
    <property type="molecule type" value="Genomic_DNA"/>
</dbReference>
<reference evidence="2 3" key="1">
    <citation type="submission" date="2024-10" db="EMBL/GenBank/DDBJ databases">
        <title>The Natural Products Discovery Center: Release of the First 8490 Sequenced Strains for Exploring Actinobacteria Biosynthetic Diversity.</title>
        <authorList>
            <person name="Kalkreuter E."/>
            <person name="Kautsar S.A."/>
            <person name="Yang D."/>
            <person name="Bader C.D."/>
            <person name="Teijaro C.N."/>
            <person name="Fluegel L."/>
            <person name="Davis C.M."/>
            <person name="Simpson J.R."/>
            <person name="Lauterbach L."/>
            <person name="Steele A.D."/>
            <person name="Gui C."/>
            <person name="Meng S."/>
            <person name="Li G."/>
            <person name="Viehrig K."/>
            <person name="Ye F."/>
            <person name="Su P."/>
            <person name="Kiefer A.F."/>
            <person name="Nichols A."/>
            <person name="Cepeda A.J."/>
            <person name="Yan W."/>
            <person name="Fan B."/>
            <person name="Jiang Y."/>
            <person name="Adhikari A."/>
            <person name="Zheng C.-J."/>
            <person name="Schuster L."/>
            <person name="Cowan T.M."/>
            <person name="Smanski M.J."/>
            <person name="Chevrette M.G."/>
            <person name="De Carvalho L.P.S."/>
            <person name="Shen B."/>
        </authorList>
    </citation>
    <scope>NUCLEOTIDE SEQUENCE [LARGE SCALE GENOMIC DNA]</scope>
    <source>
        <strain evidence="2 3">NPDC051599</strain>
    </source>
</reference>
<feature type="compositionally biased region" description="Basic and acidic residues" evidence="1">
    <location>
        <begin position="28"/>
        <end position="44"/>
    </location>
</feature>
<comment type="caution">
    <text evidence="2">The sequence shown here is derived from an EMBL/GenBank/DDBJ whole genome shotgun (WGS) entry which is preliminary data.</text>
</comment>
<name>A0ABW7XSM2_STRCE</name>
<evidence type="ECO:0000313" key="2">
    <source>
        <dbReference type="EMBL" id="MFI5673071.1"/>
    </source>
</evidence>
<feature type="region of interest" description="Disordered" evidence="1">
    <location>
        <begin position="23"/>
        <end position="75"/>
    </location>
</feature>
<proteinExistence type="predicted"/>
<protein>
    <submittedName>
        <fullName evidence="2">Uncharacterized protein</fullName>
    </submittedName>
</protein>
<dbReference type="Proteomes" id="UP001612415">
    <property type="component" value="Unassembled WGS sequence"/>
</dbReference>
<evidence type="ECO:0000313" key="3">
    <source>
        <dbReference type="Proteomes" id="UP001612415"/>
    </source>
</evidence>
<accession>A0ABW7XSM2</accession>
<keyword evidence="3" id="KW-1185">Reference proteome</keyword>